<reference evidence="1 2" key="1">
    <citation type="journal article" date="2007" name="Science">
        <title>The Chlamydomonas genome reveals the evolution of key animal and plant functions.</title>
        <authorList>
            <person name="Merchant S.S."/>
            <person name="Prochnik S.E."/>
            <person name="Vallon O."/>
            <person name="Harris E.H."/>
            <person name="Karpowicz S.J."/>
            <person name="Witman G.B."/>
            <person name="Terry A."/>
            <person name="Salamov A."/>
            <person name="Fritz-Laylin L.K."/>
            <person name="Marechal-Drouard L."/>
            <person name="Marshall W.F."/>
            <person name="Qu L.H."/>
            <person name="Nelson D.R."/>
            <person name="Sanderfoot A.A."/>
            <person name="Spalding M.H."/>
            <person name="Kapitonov V.V."/>
            <person name="Ren Q."/>
            <person name="Ferris P."/>
            <person name="Lindquist E."/>
            <person name="Shapiro H."/>
            <person name="Lucas S.M."/>
            <person name="Grimwood J."/>
            <person name="Schmutz J."/>
            <person name="Cardol P."/>
            <person name="Cerutti H."/>
            <person name="Chanfreau G."/>
            <person name="Chen C.L."/>
            <person name="Cognat V."/>
            <person name="Croft M.T."/>
            <person name="Dent R."/>
            <person name="Dutcher S."/>
            <person name="Fernandez E."/>
            <person name="Fukuzawa H."/>
            <person name="Gonzalez-Ballester D."/>
            <person name="Gonzalez-Halphen D."/>
            <person name="Hallmann A."/>
            <person name="Hanikenne M."/>
            <person name="Hippler M."/>
            <person name="Inwood W."/>
            <person name="Jabbari K."/>
            <person name="Kalanon M."/>
            <person name="Kuras R."/>
            <person name="Lefebvre P.A."/>
            <person name="Lemaire S.D."/>
            <person name="Lobanov A.V."/>
            <person name="Lohr M."/>
            <person name="Manuell A."/>
            <person name="Meier I."/>
            <person name="Mets L."/>
            <person name="Mittag M."/>
            <person name="Mittelmeier T."/>
            <person name="Moroney J.V."/>
            <person name="Moseley J."/>
            <person name="Napoli C."/>
            <person name="Nedelcu A.M."/>
            <person name="Niyogi K."/>
            <person name="Novoselov S.V."/>
            <person name="Paulsen I.T."/>
            <person name="Pazour G."/>
            <person name="Purton S."/>
            <person name="Ral J.P."/>
            <person name="Riano-Pachon D.M."/>
            <person name="Riekhof W."/>
            <person name="Rymarquis L."/>
            <person name="Schroda M."/>
            <person name="Stern D."/>
            <person name="Umen J."/>
            <person name="Willows R."/>
            <person name="Wilson N."/>
            <person name="Zimmer S.L."/>
            <person name="Allmer J."/>
            <person name="Balk J."/>
            <person name="Bisova K."/>
            <person name="Chen C.J."/>
            <person name="Elias M."/>
            <person name="Gendler K."/>
            <person name="Hauser C."/>
            <person name="Lamb M.R."/>
            <person name="Ledford H."/>
            <person name="Long J.C."/>
            <person name="Minagawa J."/>
            <person name="Page M.D."/>
            <person name="Pan J."/>
            <person name="Pootakham W."/>
            <person name="Roje S."/>
            <person name="Rose A."/>
            <person name="Stahlberg E."/>
            <person name="Terauchi A.M."/>
            <person name="Yang P."/>
            <person name="Ball S."/>
            <person name="Bowler C."/>
            <person name="Dieckmann C.L."/>
            <person name="Gladyshev V.N."/>
            <person name="Green P."/>
            <person name="Jorgensen R."/>
            <person name="Mayfield S."/>
            <person name="Mueller-Roeber B."/>
            <person name="Rajamani S."/>
            <person name="Sayre R.T."/>
            <person name="Brokstein P."/>
            <person name="Dubchak I."/>
            <person name="Goodstein D."/>
            <person name="Hornick L."/>
            <person name="Huang Y.W."/>
            <person name="Jhaveri J."/>
            <person name="Luo Y."/>
            <person name="Martinez D."/>
            <person name="Ngau W.C."/>
            <person name="Otillar B."/>
            <person name="Poliakov A."/>
            <person name="Porter A."/>
            <person name="Szajkowski L."/>
            <person name="Werner G."/>
            <person name="Zhou K."/>
            <person name="Grigoriev I.V."/>
            <person name="Rokhsar D.S."/>
            <person name="Grossman A.R."/>
        </authorList>
    </citation>
    <scope>NUCLEOTIDE SEQUENCE [LARGE SCALE GENOMIC DNA]</scope>
    <source>
        <strain evidence="2">CC-503</strain>
    </source>
</reference>
<evidence type="ECO:0000313" key="1">
    <source>
        <dbReference type="EMBL" id="PNW82904.1"/>
    </source>
</evidence>
<keyword evidence="2" id="KW-1185">Reference proteome</keyword>
<sequence length="92" mass="10111">MLLIHPLPPIIPCAGQGWCHWMTCQVRGLTMGSVQAATVCGRAACPCWRATWSSVTAAYIFMSWRGLTGGKLLQGAPRWFFGGLMTVYHLVQ</sequence>
<evidence type="ECO:0000313" key="2">
    <source>
        <dbReference type="Proteomes" id="UP000006906"/>
    </source>
</evidence>
<dbReference type="Proteomes" id="UP000006906">
    <property type="component" value="Chromosome 6"/>
</dbReference>
<protein>
    <submittedName>
        <fullName evidence="1">Uncharacterized protein</fullName>
    </submittedName>
</protein>
<gene>
    <name evidence="1" type="ORF">CHLRE_06g298911v5</name>
</gene>
<proteinExistence type="predicted"/>
<dbReference type="Gramene" id="PNW82904">
    <property type="protein sequence ID" value="PNW82904"/>
    <property type="gene ID" value="CHLRE_06g298911v5"/>
</dbReference>
<accession>A0A2K3DQT9</accession>
<dbReference type="AlphaFoldDB" id="A0A2K3DQT9"/>
<name>A0A2K3DQT9_CHLRE</name>
<organism evidence="1 2">
    <name type="scientific">Chlamydomonas reinhardtii</name>
    <name type="common">Chlamydomonas smithii</name>
    <dbReference type="NCBI Taxonomy" id="3055"/>
    <lineage>
        <taxon>Eukaryota</taxon>
        <taxon>Viridiplantae</taxon>
        <taxon>Chlorophyta</taxon>
        <taxon>core chlorophytes</taxon>
        <taxon>Chlorophyceae</taxon>
        <taxon>CS clade</taxon>
        <taxon>Chlamydomonadales</taxon>
        <taxon>Chlamydomonadaceae</taxon>
        <taxon>Chlamydomonas</taxon>
    </lineage>
</organism>
<dbReference type="RefSeq" id="XP_001691295.2">
    <property type="nucleotide sequence ID" value="XM_001691243.2"/>
</dbReference>
<dbReference type="EMBL" id="CM008967">
    <property type="protein sequence ID" value="PNW82904.1"/>
    <property type="molecule type" value="Genomic_DNA"/>
</dbReference>
<dbReference type="InParanoid" id="A0A2K3DQT9"/>
<dbReference type="GeneID" id="5717006"/>
<dbReference type="KEGG" id="cre:CHLRE_06g298911v5"/>